<keyword evidence="1" id="KW-0472">Membrane</keyword>
<feature type="transmembrane region" description="Helical" evidence="1">
    <location>
        <begin position="93"/>
        <end position="112"/>
    </location>
</feature>
<reference evidence="2 3" key="1">
    <citation type="submission" date="2024-06" db="EMBL/GenBank/DDBJ databases">
        <title>Genomic Encyclopedia of Type Strains, Phase IV (KMG-IV): sequencing the most valuable type-strain genomes for metagenomic binning, comparative biology and taxonomic classification.</title>
        <authorList>
            <person name="Goeker M."/>
        </authorList>
    </citation>
    <scope>NUCLEOTIDE SEQUENCE [LARGE SCALE GENOMIC DNA]</scope>
    <source>
        <strain evidence="2 3">DSM 15349</strain>
    </source>
</reference>
<gene>
    <name evidence="2" type="ORF">ABID27_000945</name>
</gene>
<name>A0ABV2JK68_9STRE</name>
<keyword evidence="3" id="KW-1185">Reference proteome</keyword>
<sequence length="189" mass="20267">MKQNKSNQVATIAIFFAVMLVIHLLSSVIFNLLPFPIKPTLVHVPVIIASILYGPRIGATLGGLMGVISMVTNTILFLPTSYLFTPFVPNGNFWSLVIAVVPRVLIGITPYFTYKMLKNKGGLLLAGAIGSMTNTVFVLGGIFILFSSVYNGNIQLMLAGIIGTNAIAEMVISAALTLAIVPNMLKLKK</sequence>
<feature type="transmembrane region" description="Helical" evidence="1">
    <location>
        <begin position="124"/>
        <end position="150"/>
    </location>
</feature>
<feature type="transmembrane region" description="Helical" evidence="1">
    <location>
        <begin position="156"/>
        <end position="181"/>
    </location>
</feature>
<keyword evidence="1" id="KW-0812">Transmembrane</keyword>
<evidence type="ECO:0000313" key="2">
    <source>
        <dbReference type="EMBL" id="MET3644321.1"/>
    </source>
</evidence>
<organism evidence="2 3">
    <name type="scientific">Streptococcus gallinaceus</name>
    <dbReference type="NCBI Taxonomy" id="165758"/>
    <lineage>
        <taxon>Bacteria</taxon>
        <taxon>Bacillati</taxon>
        <taxon>Bacillota</taxon>
        <taxon>Bacilli</taxon>
        <taxon>Lactobacillales</taxon>
        <taxon>Streptococcaceae</taxon>
        <taxon>Streptococcus</taxon>
    </lineage>
</organism>
<protein>
    <submittedName>
        <fullName evidence="2">Membrane protein</fullName>
    </submittedName>
</protein>
<proteinExistence type="predicted"/>
<dbReference type="EMBL" id="JBEPMK010000003">
    <property type="protein sequence ID" value="MET3644321.1"/>
    <property type="molecule type" value="Genomic_DNA"/>
</dbReference>
<dbReference type="RefSeq" id="WP_253364421.1">
    <property type="nucleotide sequence ID" value="NZ_JALJXU010000003.1"/>
</dbReference>
<feature type="transmembrane region" description="Helical" evidence="1">
    <location>
        <begin position="61"/>
        <end position="81"/>
    </location>
</feature>
<keyword evidence="1" id="KW-1133">Transmembrane helix</keyword>
<comment type="caution">
    <text evidence="2">The sequence shown here is derived from an EMBL/GenBank/DDBJ whole genome shotgun (WGS) entry which is preliminary data.</text>
</comment>
<evidence type="ECO:0000256" key="1">
    <source>
        <dbReference type="SAM" id="Phobius"/>
    </source>
</evidence>
<feature type="transmembrane region" description="Helical" evidence="1">
    <location>
        <begin position="12"/>
        <end position="30"/>
    </location>
</feature>
<dbReference type="Pfam" id="PF12822">
    <property type="entry name" value="ECF_trnsprt"/>
    <property type="match status" value="1"/>
</dbReference>
<dbReference type="Proteomes" id="UP001549055">
    <property type="component" value="Unassembled WGS sequence"/>
</dbReference>
<accession>A0ABV2JK68</accession>
<evidence type="ECO:0000313" key="3">
    <source>
        <dbReference type="Proteomes" id="UP001549055"/>
    </source>
</evidence>
<dbReference type="InterPro" id="IPR024529">
    <property type="entry name" value="ECF_trnsprt_substrate-spec"/>
</dbReference>
<dbReference type="Gene3D" id="1.10.1760.20">
    <property type="match status" value="1"/>
</dbReference>